<evidence type="ECO:0000256" key="3">
    <source>
        <dbReference type="ARBA" id="ARBA00010008"/>
    </source>
</evidence>
<comment type="catalytic activity">
    <reaction evidence="11">
        <text>6-carboxyhexanoyl-[ACP] + L-alanine + H(+) = (8S)-8-amino-7-oxononanoate + holo-[ACP] + CO2</text>
        <dbReference type="Rhea" id="RHEA:42288"/>
        <dbReference type="Rhea" id="RHEA-COMP:9685"/>
        <dbReference type="Rhea" id="RHEA-COMP:9955"/>
        <dbReference type="ChEBI" id="CHEBI:15378"/>
        <dbReference type="ChEBI" id="CHEBI:16526"/>
        <dbReference type="ChEBI" id="CHEBI:57972"/>
        <dbReference type="ChEBI" id="CHEBI:64479"/>
        <dbReference type="ChEBI" id="CHEBI:78846"/>
        <dbReference type="ChEBI" id="CHEBI:149468"/>
        <dbReference type="EC" id="2.3.1.47"/>
    </reaction>
</comment>
<dbReference type="Proteomes" id="UP001144280">
    <property type="component" value="Unassembled WGS sequence"/>
</dbReference>
<organism evidence="14 15">
    <name type="scientific">Phytohabitans aurantiacus</name>
    <dbReference type="NCBI Taxonomy" id="3016789"/>
    <lineage>
        <taxon>Bacteria</taxon>
        <taxon>Bacillati</taxon>
        <taxon>Actinomycetota</taxon>
        <taxon>Actinomycetes</taxon>
        <taxon>Micromonosporales</taxon>
        <taxon>Micromonosporaceae</taxon>
    </lineage>
</organism>
<dbReference type="EMBL" id="BSDI01000043">
    <property type="protein sequence ID" value="GLI01356.1"/>
    <property type="molecule type" value="Genomic_DNA"/>
</dbReference>
<dbReference type="InterPro" id="IPR050087">
    <property type="entry name" value="AON_synthase_class-II"/>
</dbReference>
<dbReference type="Gene3D" id="3.40.640.10">
    <property type="entry name" value="Type I PLP-dependent aspartate aminotransferase-like (Major domain)"/>
    <property type="match status" value="1"/>
</dbReference>
<dbReference type="PANTHER" id="PTHR13693:SF100">
    <property type="entry name" value="8-AMINO-7-OXONONANOATE SYNTHASE"/>
    <property type="match status" value="1"/>
</dbReference>
<evidence type="ECO:0000256" key="8">
    <source>
        <dbReference type="ARBA" id="ARBA00022898"/>
    </source>
</evidence>
<evidence type="ECO:0000313" key="14">
    <source>
        <dbReference type="EMBL" id="GLI01356.1"/>
    </source>
</evidence>
<name>A0ABQ5R709_9ACTN</name>
<dbReference type="SUPFAM" id="SSF53383">
    <property type="entry name" value="PLP-dependent transferases"/>
    <property type="match status" value="1"/>
</dbReference>
<dbReference type="Pfam" id="PF00155">
    <property type="entry name" value="Aminotran_1_2"/>
    <property type="match status" value="1"/>
</dbReference>
<proteinExistence type="inferred from homology"/>
<comment type="subunit">
    <text evidence="4">Homodimer.</text>
</comment>
<protein>
    <recommendedName>
        <fullName evidence="5">8-amino-7-oxononanoate synthase</fullName>
        <ecNumber evidence="5">2.3.1.47</ecNumber>
    </recommendedName>
    <alternativeName>
        <fullName evidence="9">7-keto-8-amino-pelargonic acid synthase</fullName>
    </alternativeName>
    <alternativeName>
        <fullName evidence="10">8-amino-7-ketopelargonate synthase</fullName>
    </alternativeName>
</protein>
<comment type="cofactor">
    <cofactor evidence="1 12">
        <name>pyridoxal 5'-phosphate</name>
        <dbReference type="ChEBI" id="CHEBI:597326"/>
    </cofactor>
</comment>
<evidence type="ECO:0000256" key="4">
    <source>
        <dbReference type="ARBA" id="ARBA00011738"/>
    </source>
</evidence>
<dbReference type="Gene3D" id="3.90.1150.10">
    <property type="entry name" value="Aspartate Aminotransferase, domain 1"/>
    <property type="match status" value="1"/>
</dbReference>
<sequence length="426" mass="43950">MLVGQPQHREHARLVEADAPVQYLVPGEVEDLWHGRTLQGAKRIAGGEMNGWQAALIRRAELRAKAGLARELRPRGPVGGMVDLAGNDYLGLSGHPEVIAAAQRALTEYGLGATGSRLVRGSTDAHHELEKELATWMGAEAALVYSSGYLANLGAVRALVQPRTVLISDAHNHASLIDGCRISGAETVVTPHADVSAVSSALASVEGRAAVVVTESIFSVDGDLAPLATLHAVVRQHGALLLVDDAHALGVLGPDGAGGVAAAGIAGEPDVIVTATLSKSLGAAGGVVAGPAALARHLVDTGRTFIFDTAPPPAVVAGALSALRLARSADPLRSELRQRADDAVRRLRAAGFEVSTPDGAVVSVTAPGPEEAVAWAAACRERGVAVGCFRPPSTPDSRARLRLTLNAGVPRVDFDRALEVIVECAP</sequence>
<reference evidence="14" key="1">
    <citation type="submission" date="2022-12" db="EMBL/GenBank/DDBJ databases">
        <title>New Phytohabitans aurantiacus sp. RD004123 nov., an actinomycete isolated from soil.</title>
        <authorList>
            <person name="Triningsih D.W."/>
            <person name="Harunari E."/>
            <person name="Igarashi Y."/>
        </authorList>
    </citation>
    <scope>NUCLEOTIDE SEQUENCE</scope>
    <source>
        <strain evidence="14">RD004123</strain>
    </source>
</reference>
<comment type="caution">
    <text evidence="14">The sequence shown here is derived from an EMBL/GenBank/DDBJ whole genome shotgun (WGS) entry which is preliminary data.</text>
</comment>
<evidence type="ECO:0000256" key="5">
    <source>
        <dbReference type="ARBA" id="ARBA00013187"/>
    </source>
</evidence>
<evidence type="ECO:0000256" key="1">
    <source>
        <dbReference type="ARBA" id="ARBA00001933"/>
    </source>
</evidence>
<dbReference type="InterPro" id="IPR015421">
    <property type="entry name" value="PyrdxlP-dep_Trfase_major"/>
</dbReference>
<evidence type="ECO:0000256" key="9">
    <source>
        <dbReference type="ARBA" id="ARBA00032610"/>
    </source>
</evidence>
<comment type="similarity">
    <text evidence="3">Belongs to the class-II pyridoxal-phosphate-dependent aminotransferase family. BioF subfamily.</text>
</comment>
<dbReference type="InterPro" id="IPR015424">
    <property type="entry name" value="PyrdxlP-dep_Trfase"/>
</dbReference>
<dbReference type="PROSITE" id="PS00599">
    <property type="entry name" value="AA_TRANSFER_CLASS_2"/>
    <property type="match status" value="1"/>
</dbReference>
<dbReference type="EC" id="2.3.1.47" evidence="5"/>
<gene>
    <name evidence="14" type="primary">bioF</name>
    <name evidence="14" type="ORF">Pa4123_66320</name>
</gene>
<feature type="domain" description="Aminotransferase class I/classII large" evidence="13">
    <location>
        <begin position="81"/>
        <end position="421"/>
    </location>
</feature>
<evidence type="ECO:0000256" key="2">
    <source>
        <dbReference type="ARBA" id="ARBA00004746"/>
    </source>
</evidence>
<dbReference type="InterPro" id="IPR015422">
    <property type="entry name" value="PyrdxlP-dep_Trfase_small"/>
</dbReference>
<keyword evidence="8 12" id="KW-0663">Pyridoxal phosphate</keyword>
<keyword evidence="7" id="KW-0093">Biotin biosynthesis</keyword>
<evidence type="ECO:0000256" key="10">
    <source>
        <dbReference type="ARBA" id="ARBA00033381"/>
    </source>
</evidence>
<evidence type="ECO:0000256" key="11">
    <source>
        <dbReference type="ARBA" id="ARBA00047715"/>
    </source>
</evidence>
<evidence type="ECO:0000256" key="7">
    <source>
        <dbReference type="ARBA" id="ARBA00022756"/>
    </source>
</evidence>
<evidence type="ECO:0000256" key="12">
    <source>
        <dbReference type="RuleBase" id="RU003693"/>
    </source>
</evidence>
<keyword evidence="6" id="KW-0808">Transferase</keyword>
<dbReference type="InterPro" id="IPR004839">
    <property type="entry name" value="Aminotransferase_I/II_large"/>
</dbReference>
<dbReference type="InterPro" id="IPR001917">
    <property type="entry name" value="Aminotrans_II_pyridoxalP_BS"/>
</dbReference>
<dbReference type="PANTHER" id="PTHR13693">
    <property type="entry name" value="CLASS II AMINOTRANSFERASE/8-AMINO-7-OXONONANOATE SYNTHASE"/>
    <property type="match status" value="1"/>
</dbReference>
<evidence type="ECO:0000313" key="15">
    <source>
        <dbReference type="Proteomes" id="UP001144280"/>
    </source>
</evidence>
<keyword evidence="15" id="KW-1185">Reference proteome</keyword>
<accession>A0ABQ5R709</accession>
<comment type="pathway">
    <text evidence="2">Cofactor biosynthesis; biotin biosynthesis.</text>
</comment>
<evidence type="ECO:0000256" key="6">
    <source>
        <dbReference type="ARBA" id="ARBA00022679"/>
    </source>
</evidence>
<evidence type="ECO:0000259" key="13">
    <source>
        <dbReference type="Pfam" id="PF00155"/>
    </source>
</evidence>